<evidence type="ECO:0008006" key="9">
    <source>
        <dbReference type="Google" id="ProtNLM"/>
    </source>
</evidence>
<dbReference type="GO" id="GO:0005634">
    <property type="term" value="C:nucleus"/>
    <property type="evidence" value="ECO:0007669"/>
    <property type="project" value="UniProtKB-SubCell"/>
</dbReference>
<dbReference type="Proteomes" id="UP000092666">
    <property type="component" value="Unassembled WGS sequence"/>
</dbReference>
<keyword evidence="3" id="KW-0805">Transcription regulation</keyword>
<dbReference type="OrthoDB" id="2123952at2759"/>
<dbReference type="InterPro" id="IPR050815">
    <property type="entry name" value="TF_fung"/>
</dbReference>
<evidence type="ECO:0000256" key="2">
    <source>
        <dbReference type="ARBA" id="ARBA00022723"/>
    </source>
</evidence>
<accession>A0A1B9GS95</accession>
<dbReference type="PANTHER" id="PTHR47338:SF29">
    <property type="entry name" value="ZN(2)-C6 FUNGAL-TYPE DOMAIN-CONTAINING PROTEIN"/>
    <property type="match status" value="1"/>
</dbReference>
<feature type="region of interest" description="Disordered" evidence="6">
    <location>
        <begin position="1"/>
        <end position="60"/>
    </location>
</feature>
<dbReference type="PANTHER" id="PTHR47338">
    <property type="entry name" value="ZN(II)2CYS6 TRANSCRIPTION FACTOR (EUROFUNG)-RELATED"/>
    <property type="match status" value="1"/>
</dbReference>
<dbReference type="GO" id="GO:0046872">
    <property type="term" value="F:metal ion binding"/>
    <property type="evidence" value="ECO:0007669"/>
    <property type="project" value="UniProtKB-KW"/>
</dbReference>
<protein>
    <recommendedName>
        <fullName evidence="9">Transcription factor domain-containing protein</fullName>
    </recommendedName>
</protein>
<dbReference type="CDD" id="cd12148">
    <property type="entry name" value="fungal_TF_MHR"/>
    <property type="match status" value="1"/>
</dbReference>
<reference evidence="7 8" key="1">
    <citation type="submission" date="2013-07" db="EMBL/GenBank/DDBJ databases">
        <title>The Genome Sequence of Cryptococcus heveanensis BCC8398.</title>
        <authorList>
            <consortium name="The Broad Institute Genome Sequencing Platform"/>
            <person name="Cuomo C."/>
            <person name="Litvintseva A."/>
            <person name="Chen Y."/>
            <person name="Heitman J."/>
            <person name="Sun S."/>
            <person name="Springer D."/>
            <person name="Dromer F."/>
            <person name="Young S.K."/>
            <person name="Zeng Q."/>
            <person name="Gargeya S."/>
            <person name="Fitzgerald M."/>
            <person name="Abouelleil A."/>
            <person name="Alvarado L."/>
            <person name="Berlin A.M."/>
            <person name="Chapman S.B."/>
            <person name="Dewar J."/>
            <person name="Goldberg J."/>
            <person name="Griggs A."/>
            <person name="Gujja S."/>
            <person name="Hansen M."/>
            <person name="Howarth C."/>
            <person name="Imamovic A."/>
            <person name="Larimer J."/>
            <person name="McCowan C."/>
            <person name="Murphy C."/>
            <person name="Pearson M."/>
            <person name="Priest M."/>
            <person name="Roberts A."/>
            <person name="Saif S."/>
            <person name="Shea T."/>
            <person name="Sykes S."/>
            <person name="Wortman J."/>
            <person name="Nusbaum C."/>
            <person name="Birren B."/>
        </authorList>
    </citation>
    <scope>NUCLEOTIDE SEQUENCE [LARGE SCALE GENOMIC DNA]</scope>
    <source>
        <strain evidence="7 8">BCC8398</strain>
    </source>
</reference>
<dbReference type="GO" id="GO:0000981">
    <property type="term" value="F:DNA-binding transcription factor activity, RNA polymerase II-specific"/>
    <property type="evidence" value="ECO:0007669"/>
    <property type="project" value="InterPro"/>
</dbReference>
<name>A0A1B9GS95_9TREE</name>
<evidence type="ECO:0000313" key="8">
    <source>
        <dbReference type="Proteomes" id="UP000092666"/>
    </source>
</evidence>
<evidence type="ECO:0000256" key="3">
    <source>
        <dbReference type="ARBA" id="ARBA00023015"/>
    </source>
</evidence>
<evidence type="ECO:0000256" key="1">
    <source>
        <dbReference type="ARBA" id="ARBA00004123"/>
    </source>
</evidence>
<dbReference type="EMBL" id="KI669503">
    <property type="protein sequence ID" value="OCF33725.1"/>
    <property type="molecule type" value="Genomic_DNA"/>
</dbReference>
<keyword evidence="5" id="KW-0539">Nucleus</keyword>
<evidence type="ECO:0000313" key="7">
    <source>
        <dbReference type="EMBL" id="OCF33725.1"/>
    </source>
</evidence>
<evidence type="ECO:0000256" key="6">
    <source>
        <dbReference type="SAM" id="MobiDB-lite"/>
    </source>
</evidence>
<gene>
    <name evidence="7" type="ORF">I316_04437</name>
</gene>
<keyword evidence="2" id="KW-0479">Metal-binding</keyword>
<keyword evidence="8" id="KW-1185">Reference proteome</keyword>
<evidence type="ECO:0000256" key="4">
    <source>
        <dbReference type="ARBA" id="ARBA00023163"/>
    </source>
</evidence>
<keyword evidence="4" id="KW-0804">Transcription</keyword>
<feature type="region of interest" description="Disordered" evidence="6">
    <location>
        <begin position="549"/>
        <end position="586"/>
    </location>
</feature>
<feature type="compositionally biased region" description="Polar residues" evidence="6">
    <location>
        <begin position="571"/>
        <end position="586"/>
    </location>
</feature>
<dbReference type="AlphaFoldDB" id="A0A1B9GS95"/>
<evidence type="ECO:0000256" key="5">
    <source>
        <dbReference type="ARBA" id="ARBA00023242"/>
    </source>
</evidence>
<proteinExistence type="predicted"/>
<reference evidence="8" key="2">
    <citation type="submission" date="2013-12" db="EMBL/GenBank/DDBJ databases">
        <title>Evolution of pathogenesis and genome organization in the Tremellales.</title>
        <authorList>
            <person name="Cuomo C."/>
            <person name="Litvintseva A."/>
            <person name="Heitman J."/>
            <person name="Chen Y."/>
            <person name="Sun S."/>
            <person name="Springer D."/>
            <person name="Dromer F."/>
            <person name="Young S."/>
            <person name="Zeng Q."/>
            <person name="Chapman S."/>
            <person name="Gujja S."/>
            <person name="Saif S."/>
            <person name="Birren B."/>
        </authorList>
    </citation>
    <scope>NUCLEOTIDE SEQUENCE [LARGE SCALE GENOMIC DNA]</scope>
    <source>
        <strain evidence="8">BCC8398</strain>
    </source>
</reference>
<comment type="subcellular location">
    <subcellularLocation>
        <location evidence="1">Nucleus</location>
    </subcellularLocation>
</comment>
<organism evidence="7 8">
    <name type="scientific">Kwoniella heveanensis BCC8398</name>
    <dbReference type="NCBI Taxonomy" id="1296120"/>
    <lineage>
        <taxon>Eukaryota</taxon>
        <taxon>Fungi</taxon>
        <taxon>Dikarya</taxon>
        <taxon>Basidiomycota</taxon>
        <taxon>Agaricomycotina</taxon>
        <taxon>Tremellomycetes</taxon>
        <taxon>Tremellales</taxon>
        <taxon>Cryptococcaceae</taxon>
        <taxon>Kwoniella</taxon>
    </lineage>
</organism>
<dbReference type="STRING" id="1296120.A0A1B9GS95"/>
<sequence length="586" mass="65141">MGPSVPPEPGRRPLANRSASCPQPAVIPQLSGCDHIGPTLDHPSSIPNEAPSAPQTSAVSRQGPIFQSFQPSAGTGSDEQIPAEWSDMDFSWILDDVQIAGDTEDLSTPLDDATRLHCLWLFFTNQSASGLEMNIARFHERLESSNEEDRPHPALLNAIASPIQSVRMREQYFLRNVEVSLQKAFREQKRLPKIMLDLLRAEILLAEYMWTYAREAEVKPTRIALAACFDQIPSSSDVTPSKVTHLRLKRNPLFLPPNDAIDIADRVYAFWSFVLLDICASVASKMPINIDLFTIKTPLPKPWNAYMGPTSDLQSDRRLTDIFRPNPPPIQSDFGYIIQATFLLHVASLQLLERFPLADQDSSTSPVETSLKGSWAMQRSNQSISRKDLSTAVDRLVQETPDRLRWKGVRTAQGVTTPSSAISLYFIVCSTRIHIADTNTYQVSNDSAMYHVRRMIDSIRLLEPAQNAQLGLAIYILWDLAALVLLREIKRLRRQGNDIAFEKVVAKGDSLGLAVVTLEADLDFLIGTLTVLSIDRPLLLEEVQGLARLRDSPPSDVDPDDDGMRNDEPTSENNPSSVSAALLTTP</sequence>